<keyword evidence="1" id="KW-0521">NADP</keyword>
<dbReference type="InterPro" id="IPR013154">
    <property type="entry name" value="ADH-like_N"/>
</dbReference>
<dbReference type="Pfam" id="PF00107">
    <property type="entry name" value="ADH_zinc_N"/>
    <property type="match status" value="1"/>
</dbReference>
<name>A0ABC8AWQ9_9NOCA</name>
<dbReference type="InterPro" id="IPR036291">
    <property type="entry name" value="NAD(P)-bd_dom_sf"/>
</dbReference>
<dbReference type="Gene3D" id="3.90.180.10">
    <property type="entry name" value="Medium-chain alcohol dehydrogenases, catalytic domain"/>
    <property type="match status" value="1"/>
</dbReference>
<dbReference type="Gene3D" id="3.40.50.720">
    <property type="entry name" value="NAD(P)-binding Rossmann-like Domain"/>
    <property type="match status" value="1"/>
</dbReference>
<dbReference type="EMBL" id="CP017839">
    <property type="protein sequence ID" value="APA98895.1"/>
    <property type="molecule type" value="Genomic_DNA"/>
</dbReference>
<proteinExistence type="predicted"/>
<evidence type="ECO:0000313" key="5">
    <source>
        <dbReference type="Proteomes" id="UP000180166"/>
    </source>
</evidence>
<dbReference type="SUPFAM" id="SSF51735">
    <property type="entry name" value="NAD(P)-binding Rossmann-fold domains"/>
    <property type="match status" value="1"/>
</dbReference>
<dbReference type="AlphaFoldDB" id="A0ABC8AWQ9"/>
<dbReference type="SUPFAM" id="SSF50129">
    <property type="entry name" value="GroES-like"/>
    <property type="match status" value="1"/>
</dbReference>
<dbReference type="PANTHER" id="PTHR48106:SF2">
    <property type="entry name" value="ZN2+-BINDING DEHYDROGENASE"/>
    <property type="match status" value="1"/>
</dbReference>
<dbReference type="InterPro" id="IPR020843">
    <property type="entry name" value="ER"/>
</dbReference>
<dbReference type="Pfam" id="PF08240">
    <property type="entry name" value="ADH_N"/>
    <property type="match status" value="1"/>
</dbReference>
<keyword evidence="2 4" id="KW-0560">Oxidoreductase</keyword>
<organism evidence="4 5">
    <name type="scientific">Nocardia seriolae</name>
    <dbReference type="NCBI Taxonomy" id="37332"/>
    <lineage>
        <taxon>Bacteria</taxon>
        <taxon>Bacillati</taxon>
        <taxon>Actinomycetota</taxon>
        <taxon>Actinomycetes</taxon>
        <taxon>Mycobacteriales</taxon>
        <taxon>Nocardiaceae</taxon>
        <taxon>Nocardia</taxon>
    </lineage>
</organism>
<dbReference type="EC" id="1.3.1.38" evidence="4"/>
<dbReference type="GO" id="GO:0019166">
    <property type="term" value="F:trans-2-enoyl-CoA reductase (NADPH) activity"/>
    <property type="evidence" value="ECO:0007669"/>
    <property type="project" value="UniProtKB-EC"/>
</dbReference>
<dbReference type="Proteomes" id="UP000180166">
    <property type="component" value="Chromosome"/>
</dbReference>
<dbReference type="PANTHER" id="PTHR48106">
    <property type="entry name" value="QUINONE OXIDOREDUCTASE PIG3-RELATED"/>
    <property type="match status" value="1"/>
</dbReference>
<feature type="domain" description="Enoyl reductase (ER)" evidence="3">
    <location>
        <begin position="13"/>
        <end position="325"/>
    </location>
</feature>
<evidence type="ECO:0000313" key="4">
    <source>
        <dbReference type="EMBL" id="APA98895.1"/>
    </source>
</evidence>
<dbReference type="SMART" id="SM00829">
    <property type="entry name" value="PKS_ER"/>
    <property type="match status" value="1"/>
</dbReference>
<protein>
    <submittedName>
        <fullName evidence="4">Trans-2-enoyl-CoA reductase (NADPH)</fullName>
        <ecNumber evidence="4">1.3.1.38</ecNumber>
    </submittedName>
</protein>
<dbReference type="KEGG" id="nsr:NS506_04849"/>
<dbReference type="CDD" id="cd08292">
    <property type="entry name" value="ETR_like_2"/>
    <property type="match status" value="1"/>
</dbReference>
<accession>A0ABC8AWQ9</accession>
<evidence type="ECO:0000259" key="3">
    <source>
        <dbReference type="SMART" id="SM00829"/>
    </source>
</evidence>
<reference evidence="4 5" key="1">
    <citation type="submission" date="2016-10" db="EMBL/GenBank/DDBJ databases">
        <title>Genome sequence of Nocardia seriolae strain EM150506, isolated from Anguila japonica.</title>
        <authorList>
            <person name="Han H.-J."/>
        </authorList>
    </citation>
    <scope>NUCLEOTIDE SEQUENCE [LARGE SCALE GENOMIC DNA]</scope>
    <source>
        <strain evidence="4 5">EM150506</strain>
    </source>
</reference>
<dbReference type="InterPro" id="IPR011032">
    <property type="entry name" value="GroES-like_sf"/>
</dbReference>
<dbReference type="InterPro" id="IPR013149">
    <property type="entry name" value="ADH-like_C"/>
</dbReference>
<evidence type="ECO:0000256" key="2">
    <source>
        <dbReference type="ARBA" id="ARBA00023002"/>
    </source>
</evidence>
<sequence>MNMRAVVIEAFGEPRDVLTAGERPVPEPGPGEVRVATTLAPIHNHDLAIIRGVYGYRPELPAVPGTEAVGRIDALGEGVTGLEVGQRVTVSGVQGAWAEYFVAKAAGVVPVPDSVSDATASQLLAMPLSALMLLEDLNVEAGQWITINAANGAVGRLLNLLARARGVKVLNLVRSEAAAKSLRELGFEPVLDTESGDWQQRAAEVTGGEPIVRAVDQVSGKAADDLLAVLGPRGELITFGALSGQPLVLNPGPIIFKQAVVKGFWGSKRAEEIGGEERRRLITELVTLAAQGVLDLAVETAYPLEQAAEAAAASERPGRNAKIALSAPALSGE</sequence>
<gene>
    <name evidence="4" type="primary">mecR</name>
    <name evidence="4" type="ORF">NS506_04849</name>
</gene>
<evidence type="ECO:0000256" key="1">
    <source>
        <dbReference type="ARBA" id="ARBA00022857"/>
    </source>
</evidence>